<sequence>MWQIGSRHRRSPLRQSRDFFVRQPEIAASALAAGGRCLPSDAPKRSRNRKKYIPPVLSAHRLKSGKLNAHKSATSGMRDL</sequence>
<organism evidence="1 2">
    <name type="scientific">Eumeta variegata</name>
    <name type="common">Bagworm moth</name>
    <name type="synonym">Eumeta japonica</name>
    <dbReference type="NCBI Taxonomy" id="151549"/>
    <lineage>
        <taxon>Eukaryota</taxon>
        <taxon>Metazoa</taxon>
        <taxon>Ecdysozoa</taxon>
        <taxon>Arthropoda</taxon>
        <taxon>Hexapoda</taxon>
        <taxon>Insecta</taxon>
        <taxon>Pterygota</taxon>
        <taxon>Neoptera</taxon>
        <taxon>Endopterygota</taxon>
        <taxon>Lepidoptera</taxon>
        <taxon>Glossata</taxon>
        <taxon>Ditrysia</taxon>
        <taxon>Tineoidea</taxon>
        <taxon>Psychidae</taxon>
        <taxon>Oiketicinae</taxon>
        <taxon>Eumeta</taxon>
    </lineage>
</organism>
<evidence type="ECO:0000313" key="2">
    <source>
        <dbReference type="Proteomes" id="UP000299102"/>
    </source>
</evidence>
<protein>
    <submittedName>
        <fullName evidence="1">Uncharacterized protein</fullName>
    </submittedName>
</protein>
<keyword evidence="2" id="KW-1185">Reference proteome</keyword>
<dbReference type="AlphaFoldDB" id="A0A4C2A520"/>
<evidence type="ECO:0000313" key="1">
    <source>
        <dbReference type="EMBL" id="GBP94314.1"/>
    </source>
</evidence>
<comment type="caution">
    <text evidence="1">The sequence shown here is derived from an EMBL/GenBank/DDBJ whole genome shotgun (WGS) entry which is preliminary data.</text>
</comment>
<reference evidence="1 2" key="1">
    <citation type="journal article" date="2019" name="Commun. Biol.">
        <title>The bagworm genome reveals a unique fibroin gene that provides high tensile strength.</title>
        <authorList>
            <person name="Kono N."/>
            <person name="Nakamura H."/>
            <person name="Ohtoshi R."/>
            <person name="Tomita M."/>
            <person name="Numata K."/>
            <person name="Arakawa K."/>
        </authorList>
    </citation>
    <scope>NUCLEOTIDE SEQUENCE [LARGE SCALE GENOMIC DNA]</scope>
</reference>
<dbReference type="Proteomes" id="UP000299102">
    <property type="component" value="Unassembled WGS sequence"/>
</dbReference>
<gene>
    <name evidence="1" type="ORF">EVAR_59249_1</name>
</gene>
<accession>A0A4C2A520</accession>
<name>A0A4C2A520_EUMVA</name>
<dbReference type="EMBL" id="BGZK01002487">
    <property type="protein sequence ID" value="GBP94314.1"/>
    <property type="molecule type" value="Genomic_DNA"/>
</dbReference>
<proteinExistence type="predicted"/>